<proteinExistence type="predicted"/>
<accession>A0AAV7K5S9</accession>
<dbReference type="PANTHER" id="PTHR45749:SF21">
    <property type="entry name" value="DUF4371 DOMAIN-CONTAINING PROTEIN"/>
    <property type="match status" value="1"/>
</dbReference>
<gene>
    <name evidence="1" type="ORF">LOD99_1960</name>
</gene>
<dbReference type="PANTHER" id="PTHR45749">
    <property type="match status" value="1"/>
</dbReference>
<evidence type="ECO:0000313" key="1">
    <source>
        <dbReference type="EMBL" id="KAI6655819.1"/>
    </source>
</evidence>
<organism evidence="1 2">
    <name type="scientific">Oopsacas minuta</name>
    <dbReference type="NCBI Taxonomy" id="111878"/>
    <lineage>
        <taxon>Eukaryota</taxon>
        <taxon>Metazoa</taxon>
        <taxon>Porifera</taxon>
        <taxon>Hexactinellida</taxon>
        <taxon>Hexasterophora</taxon>
        <taxon>Lyssacinosida</taxon>
        <taxon>Leucopsacidae</taxon>
        <taxon>Oopsacas</taxon>
    </lineage>
</organism>
<reference evidence="1 2" key="1">
    <citation type="journal article" date="2023" name="BMC Biol.">
        <title>The compact genome of the sponge Oopsacas minuta (Hexactinellida) is lacking key metazoan core genes.</title>
        <authorList>
            <person name="Santini S."/>
            <person name="Schenkelaars Q."/>
            <person name="Jourda C."/>
            <person name="Duchesne M."/>
            <person name="Belahbib H."/>
            <person name="Rocher C."/>
            <person name="Selva M."/>
            <person name="Riesgo A."/>
            <person name="Vervoort M."/>
            <person name="Leys S.P."/>
            <person name="Kodjabachian L."/>
            <person name="Le Bivic A."/>
            <person name="Borchiellini C."/>
            <person name="Claverie J.M."/>
            <person name="Renard E."/>
        </authorList>
    </citation>
    <scope>NUCLEOTIDE SEQUENCE [LARGE SCALE GENOMIC DNA]</scope>
    <source>
        <strain evidence="1">SPO-2</strain>
    </source>
</reference>
<protein>
    <submittedName>
        <fullName evidence="1">Zinc finger MYM-type protein 1-like</fullName>
    </submittedName>
</protein>
<sequence length="160" mass="17890">MCSWMTEDKRWSPTDQLSAKFTVTGFSNWKKALSGAMKSDGKHSAGSFQKHERSEAHAKALVAFTTAQQGNDTASLLSEAFKASKINGRAAMTAIFECYRFLARQGLPFRGHLQNTGNATELLKLCGRFDPSIAEWICRSSTQDSSKYTWTNWNTQNDSY</sequence>
<evidence type="ECO:0000313" key="2">
    <source>
        <dbReference type="Proteomes" id="UP001165289"/>
    </source>
</evidence>
<dbReference type="AlphaFoldDB" id="A0AAV7K5S9"/>
<keyword evidence="2" id="KW-1185">Reference proteome</keyword>
<dbReference type="EMBL" id="JAKMXF010000177">
    <property type="protein sequence ID" value="KAI6655819.1"/>
    <property type="molecule type" value="Genomic_DNA"/>
</dbReference>
<name>A0AAV7K5S9_9METZ</name>
<comment type="caution">
    <text evidence="1">The sequence shown here is derived from an EMBL/GenBank/DDBJ whole genome shotgun (WGS) entry which is preliminary data.</text>
</comment>
<dbReference type="Proteomes" id="UP001165289">
    <property type="component" value="Unassembled WGS sequence"/>
</dbReference>